<keyword evidence="5" id="KW-1185">Reference proteome</keyword>
<feature type="domain" description="GEX2 N-terminal Ig-like" evidence="3">
    <location>
        <begin position="102"/>
        <end position="204"/>
    </location>
</feature>
<evidence type="ECO:0000313" key="5">
    <source>
        <dbReference type="Proteomes" id="UP000886520"/>
    </source>
</evidence>
<organism evidence="4 5">
    <name type="scientific">Adiantum capillus-veneris</name>
    <name type="common">Maidenhair fern</name>
    <dbReference type="NCBI Taxonomy" id="13818"/>
    <lineage>
        <taxon>Eukaryota</taxon>
        <taxon>Viridiplantae</taxon>
        <taxon>Streptophyta</taxon>
        <taxon>Embryophyta</taxon>
        <taxon>Tracheophyta</taxon>
        <taxon>Polypodiopsida</taxon>
        <taxon>Polypodiidae</taxon>
        <taxon>Polypodiales</taxon>
        <taxon>Pteridineae</taxon>
        <taxon>Pteridaceae</taxon>
        <taxon>Vittarioideae</taxon>
        <taxon>Adiantum</taxon>
    </lineage>
</organism>
<dbReference type="Gene3D" id="2.60.40.10">
    <property type="entry name" value="Immunoglobulins"/>
    <property type="match status" value="3"/>
</dbReference>
<feature type="domain" description="GEX2 N-terminal Ig-like" evidence="3">
    <location>
        <begin position="323"/>
        <end position="424"/>
    </location>
</feature>
<dbReference type="InterPro" id="IPR044801">
    <property type="entry name" value="Filamin"/>
</dbReference>
<feature type="domain" description="GEX2 N-terminal Ig-like" evidence="3">
    <location>
        <begin position="213"/>
        <end position="313"/>
    </location>
</feature>
<reference evidence="4" key="1">
    <citation type="submission" date="2021-01" db="EMBL/GenBank/DDBJ databases">
        <title>Adiantum capillus-veneris genome.</title>
        <authorList>
            <person name="Fang Y."/>
            <person name="Liao Q."/>
        </authorList>
    </citation>
    <scope>NUCLEOTIDE SEQUENCE</scope>
    <source>
        <strain evidence="4">H3</strain>
        <tissue evidence="4">Leaf</tissue>
    </source>
</reference>
<feature type="transmembrane region" description="Helical" evidence="2">
    <location>
        <begin position="1402"/>
        <end position="1427"/>
    </location>
</feature>
<dbReference type="InterPro" id="IPR056434">
    <property type="entry name" value="Ig_GEX2_N"/>
</dbReference>
<dbReference type="Proteomes" id="UP000886520">
    <property type="component" value="Chromosome 14"/>
</dbReference>
<dbReference type="InterPro" id="IPR013783">
    <property type="entry name" value="Ig-like_fold"/>
</dbReference>
<dbReference type="Gene3D" id="2.60.40.2810">
    <property type="match status" value="1"/>
</dbReference>
<keyword evidence="2" id="KW-1133">Transmembrane helix</keyword>
<evidence type="ECO:0000313" key="4">
    <source>
        <dbReference type="EMBL" id="KAI5070146.1"/>
    </source>
</evidence>
<dbReference type="GO" id="GO:0051015">
    <property type="term" value="F:actin filament binding"/>
    <property type="evidence" value="ECO:0007669"/>
    <property type="project" value="InterPro"/>
</dbReference>
<name>A0A9D4ULP2_ADICA</name>
<evidence type="ECO:0000256" key="1">
    <source>
        <dbReference type="ARBA" id="ARBA00022737"/>
    </source>
</evidence>
<dbReference type="Pfam" id="PF17963">
    <property type="entry name" value="Big_9"/>
    <property type="match status" value="1"/>
</dbReference>
<dbReference type="OrthoDB" id="5334309at2759"/>
<feature type="domain" description="GEX2 N-terminal Ig-like" evidence="3">
    <location>
        <begin position="543"/>
        <end position="648"/>
    </location>
</feature>
<keyword evidence="2" id="KW-0472">Membrane</keyword>
<gene>
    <name evidence="4" type="ORF">GOP47_0014489</name>
</gene>
<dbReference type="PANTHER" id="PTHR38537">
    <property type="entry name" value="JITTERBUG, ISOFORM N"/>
    <property type="match status" value="1"/>
</dbReference>
<dbReference type="PANTHER" id="PTHR38537:SF8">
    <property type="entry name" value="FILAMIN-A"/>
    <property type="match status" value="1"/>
</dbReference>
<sequence length="1529" mass="169508">MSEAGKTRDSSEDDEAIARAWISRPKQRKWIHWQNKMLTSQGKKRSKQSRKNVFMQLRCTRGLFILLLTRVACFAELVLRETLDGSLWLPSEVTGFVSLNHSIGEWVAGVNIVVAGSKAKFYVQLRDANNNRISGSAIQGQKLIGRVTTVPDKEETWYQSAFVPDAKTGYLLFQFATTKAAHYLLYVTDGEGGKLLNSPFGFNVTAGDISVHTCIADWIDGKDTFRAGEEASLLISLKDSYNNSFNAENGRLDFFEFSLNISGAAIYNVSVSSQGGTGYETVKFIPSFSGKFLVQVGDNNGTQVLGSPLTLYVEPGPLSVAQSLAEWVNGNSFQAGSPAFLKIVMKDAYQNVLNTSLNSQTPTFKAAMVAFVGVNQSFVQTKYTATSGLGYEILKFVPYETGKFRIWVGKENVNISNSPLDFSVLSGVVSIAHCQGSWSNDINSFKAGDQATLYISLWDAFGNAISSTTETSQLNFTVKVQGRKGESIYIFGIKMATSYDNVAITFLTCLAGNFTLQVEGDGEEIGNSPLAFSVGPGNLSIHSCVGTWKDGINSSKPGEELKLMILLKDAFGNILVSSTNESASSFLTPSTMDSQGELTDILKYHFEFESDAPGYVFLLFKPQNTGRQLLEIGKGNEYLFNSPFPFFVEDGPISLQHTYAKWKYGIDIFPPYQGVKLYVYQRDAWGNALESLVDFQVLIYRENDTEPSPFSDVWSQAAYDSGKGTQLITFTTTASGFFRLYLEDSSGNNIGGCPYKFSVLASHLVQENNTVVYGSWLNASTAGEVSTIFVQLKDLDGENVDGYSESVFALISIGGEDEMKVSGNKVINSTGLYKLNFVLTRSGEHKILLLYCNIPLNSGDSFTKVVYPGEVNITQTVLIPTDGTVPHPYVTLPHPVILLLKDKYGNLVPGQKMLLTAKFYLHVTKPPTYSSFQEVTTGNYSVVYQAYEIQPVLLSIFYRDKLLPGFPLELYIHSYGYFPHPMNDVIWTWEDTAISIDVLLNDYFGLKPGILTNIIKQPINGVTYIRGQKIVYVPQKGFLGNDSLIYEVQDDSKQADKNLVHTETALATIFVVKHPPIIVSIPEALEICEEGSTPIKSGDKAFMIFYSEAPLPVAYAQISTDYGHLQTTENFDLSWEPSQIYTTSTSVESNNSLSNSTTLELVGESDEINSALNALVYTGALNFHGYDKVWLSIKDEAGLGEEASIIVKVKHINTPPIITSYPFILVDSNTGNFLAGIDDIGRETYNASFISVVDYDFDESNDDTSQLEILIQVEEGSLILTLPENRTSSTEVRHEDSYHWSPLPTAVFENHVFTTQAQGIKFRATLEECNNALQELRYNGTVDSTTLLIKANDLGHSGMDSMCSTENNPLSVEKQLILVFIKPMPLQTLYSSWSKVVMRTRALLVVGILMVFTFMALIICLFILVACRQRRSKQKVKGYLYQESNMDASRFYNPMWIPSAPSSPKFEFLNSSNPHHYNLQKNALKQGLSDAHEEMEASLGFHIKKHWASIKSFRGLSFKMKLGRARDEG</sequence>
<feature type="domain" description="GEX2 N-terminal Ig-like" evidence="3">
    <location>
        <begin position="433"/>
        <end position="534"/>
    </location>
</feature>
<evidence type="ECO:0000256" key="2">
    <source>
        <dbReference type="SAM" id="Phobius"/>
    </source>
</evidence>
<keyword evidence="1" id="KW-0677">Repeat</keyword>
<dbReference type="GO" id="GO:0030036">
    <property type="term" value="P:actin cytoskeleton organization"/>
    <property type="evidence" value="ECO:0007669"/>
    <property type="project" value="InterPro"/>
</dbReference>
<keyword evidence="2" id="KW-0812">Transmembrane</keyword>
<dbReference type="Pfam" id="PF23616">
    <property type="entry name" value="Ig_GEX2_N"/>
    <property type="match status" value="5"/>
</dbReference>
<accession>A0A9D4ULP2</accession>
<dbReference type="SUPFAM" id="SSF81296">
    <property type="entry name" value="E set domains"/>
    <property type="match status" value="1"/>
</dbReference>
<comment type="caution">
    <text evidence="4">The sequence shown here is derived from an EMBL/GenBank/DDBJ whole genome shotgun (WGS) entry which is preliminary data.</text>
</comment>
<protein>
    <recommendedName>
        <fullName evidence="3">GEX2 N-terminal Ig-like domain-containing protein</fullName>
    </recommendedName>
</protein>
<dbReference type="EMBL" id="JABFUD020000014">
    <property type="protein sequence ID" value="KAI5070146.1"/>
    <property type="molecule type" value="Genomic_DNA"/>
</dbReference>
<proteinExistence type="predicted"/>
<evidence type="ECO:0000259" key="3">
    <source>
        <dbReference type="Pfam" id="PF23616"/>
    </source>
</evidence>
<dbReference type="InterPro" id="IPR014756">
    <property type="entry name" value="Ig_E-set"/>
</dbReference>